<dbReference type="InterPro" id="IPR050481">
    <property type="entry name" value="UDP-glycosyltransf_plant"/>
</dbReference>
<dbReference type="PANTHER" id="PTHR48049:SF1">
    <property type="entry name" value="UDP-GLYCOSYLTRANSFERASE SUPERFAMILY PROTEIN"/>
    <property type="match status" value="1"/>
</dbReference>
<dbReference type="Gene3D" id="3.40.50.2000">
    <property type="entry name" value="Glycogen Phosphorylase B"/>
    <property type="match status" value="2"/>
</dbReference>
<reference evidence="2 3" key="1">
    <citation type="journal article" date="2023" name="Plants (Basel)">
        <title>Bridging the Gap: Combining Genomics and Transcriptomics Approaches to Understand Stylosanthes scabra, an Orphan Legume from the Brazilian Caatinga.</title>
        <authorList>
            <person name="Ferreira-Neto J.R.C."/>
            <person name="da Silva M.D."/>
            <person name="Binneck E."/>
            <person name="de Melo N.F."/>
            <person name="da Silva R.H."/>
            <person name="de Melo A.L.T.M."/>
            <person name="Pandolfi V."/>
            <person name="Bustamante F.O."/>
            <person name="Brasileiro-Vidal A.C."/>
            <person name="Benko-Iseppon A.M."/>
        </authorList>
    </citation>
    <scope>NUCLEOTIDE SEQUENCE [LARGE SCALE GENOMIC DNA]</scope>
    <source>
        <tissue evidence="2">Leaves</tissue>
    </source>
</reference>
<dbReference type="Proteomes" id="UP001341840">
    <property type="component" value="Unassembled WGS sequence"/>
</dbReference>
<dbReference type="EMBL" id="JASCZI010152160">
    <property type="protein sequence ID" value="MED6175547.1"/>
    <property type="molecule type" value="Genomic_DNA"/>
</dbReference>
<dbReference type="SUPFAM" id="SSF53756">
    <property type="entry name" value="UDP-Glycosyltransferase/glycogen phosphorylase"/>
    <property type="match status" value="1"/>
</dbReference>
<organism evidence="2 3">
    <name type="scientific">Stylosanthes scabra</name>
    <dbReference type="NCBI Taxonomy" id="79078"/>
    <lineage>
        <taxon>Eukaryota</taxon>
        <taxon>Viridiplantae</taxon>
        <taxon>Streptophyta</taxon>
        <taxon>Embryophyta</taxon>
        <taxon>Tracheophyta</taxon>
        <taxon>Spermatophyta</taxon>
        <taxon>Magnoliopsida</taxon>
        <taxon>eudicotyledons</taxon>
        <taxon>Gunneridae</taxon>
        <taxon>Pentapetalae</taxon>
        <taxon>rosids</taxon>
        <taxon>fabids</taxon>
        <taxon>Fabales</taxon>
        <taxon>Fabaceae</taxon>
        <taxon>Papilionoideae</taxon>
        <taxon>50 kb inversion clade</taxon>
        <taxon>dalbergioids sensu lato</taxon>
        <taxon>Dalbergieae</taxon>
        <taxon>Pterocarpus clade</taxon>
        <taxon>Stylosanthes</taxon>
    </lineage>
</organism>
<gene>
    <name evidence="2" type="ORF">PIB30_079414</name>
</gene>
<comment type="caution">
    <text evidence="2">The sequence shown here is derived from an EMBL/GenBank/DDBJ whole genome shotgun (WGS) entry which is preliminary data.</text>
</comment>
<proteinExistence type="predicted"/>
<dbReference type="Pfam" id="PF00201">
    <property type="entry name" value="UDPGT"/>
    <property type="match status" value="1"/>
</dbReference>
<evidence type="ECO:0000313" key="3">
    <source>
        <dbReference type="Proteomes" id="UP001341840"/>
    </source>
</evidence>
<protein>
    <recommendedName>
        <fullName evidence="4">Glycosyltransferase</fullName>
    </recommendedName>
</protein>
<dbReference type="InterPro" id="IPR002213">
    <property type="entry name" value="UDP_glucos_trans"/>
</dbReference>
<accession>A0ABU6VQA2</accession>
<dbReference type="PANTHER" id="PTHR48049">
    <property type="entry name" value="GLYCOSYLTRANSFERASE"/>
    <property type="match status" value="1"/>
</dbReference>
<keyword evidence="3" id="KW-1185">Reference proteome</keyword>
<evidence type="ECO:0000313" key="2">
    <source>
        <dbReference type="EMBL" id="MED6175547.1"/>
    </source>
</evidence>
<keyword evidence="1" id="KW-0808">Transferase</keyword>
<evidence type="ECO:0008006" key="4">
    <source>
        <dbReference type="Google" id="ProtNLM"/>
    </source>
</evidence>
<sequence length="461" mass="51203">MAEEASSLHIAMCPWLAMGHLTPFLHLSNKLANRGHRISFFIPRRTISKLQHLNLHPHLITFIPITVPHVHGLPHDAETTADVPFPSITHIATAMDLTQNDIELLLKDLNPQIILFDFQHWIPNIARSHGIKSVMFIIINPATTAYFSSPARIRQGRGDITEADLKKPPSPDFPDPSSIQLRAHELRNAAAFRKLELGGLLFYDRLGTGVALSDAVAFKGCREIEGPYVDYLESQYKKPVFLSGPLLPEQPNTALDEKWESWLSQFKSGSVIYCALGTESPMDKNQVQELLLGLELTGFPFLAAIKPPKGYDSVEESLPEGFKERIKERGVVHGGWVPQQLILGHPNVGCFITHCGAASVTEALVNECQLVLLPGPYGDHVINARILGKKLKVGVEVEKGEDDGLFNKESVCHAVKIVMDGENHVGREVRENHSKIRNLLLSNDFESSCIDGFIIKLQNML</sequence>
<name>A0ABU6VQA2_9FABA</name>
<dbReference type="CDD" id="cd03784">
    <property type="entry name" value="GT1_Gtf-like"/>
    <property type="match status" value="1"/>
</dbReference>
<evidence type="ECO:0000256" key="1">
    <source>
        <dbReference type="ARBA" id="ARBA00022679"/>
    </source>
</evidence>